<gene>
    <name evidence="2" type="ORF">GCM10007879_31610</name>
</gene>
<comment type="caution">
    <text evidence="2">The sequence shown here is derived from an EMBL/GenBank/DDBJ whole genome shotgun (WGS) entry which is preliminary data.</text>
</comment>
<dbReference type="InterPro" id="IPR036866">
    <property type="entry name" value="RibonucZ/Hydroxyglut_hydro"/>
</dbReference>
<name>A0ABQ5UUY8_9HYPH</name>
<keyword evidence="2" id="KW-0378">Hydrolase</keyword>
<dbReference type="EMBL" id="BSNI01000002">
    <property type="protein sequence ID" value="GLQ18912.1"/>
    <property type="molecule type" value="Genomic_DNA"/>
</dbReference>
<dbReference type="PANTHER" id="PTHR36839">
    <property type="entry name" value="METALLO-BETA-LACTAMASE FAMILY PROTEIN (AFU_ORTHOLOGUE AFUA_5G12770)"/>
    <property type="match status" value="1"/>
</dbReference>
<dbReference type="RefSeq" id="WP_284366025.1">
    <property type="nucleotide sequence ID" value="NZ_BSNI01000002.1"/>
</dbReference>
<sequence length="262" mass="29473">MICETCGVQRNDNPELDLCPICADERQYVPATGQEWRTLDEISAGRQFEIIEREAGVYEIRVTPTFGIGQRMWFIKTEGKGVLWDCVPMVDPEIKQFFDRHGGVSAMAISHPHFYSTIKAWSELLSIPVYVHENDARWIGQPFEALVTWSGTHMDLNGGAKLICAGGHFEGSSVMTVHRANGDLMFSGDTVFPNPDRKSVSFMRSFPNRLPLGLSKLSGIENAMQGIDFEKIYGPFPDVEILENARQVFDFSVQRHKLAIAE</sequence>
<dbReference type="Pfam" id="PF00753">
    <property type="entry name" value="Lactamase_B"/>
    <property type="match status" value="1"/>
</dbReference>
<dbReference type="Proteomes" id="UP001161405">
    <property type="component" value="Unassembled WGS sequence"/>
</dbReference>
<reference evidence="2" key="1">
    <citation type="journal article" date="2014" name="Int. J. Syst. Evol. Microbiol.">
        <title>Complete genome of a new Firmicutes species belonging to the dominant human colonic microbiota ('Ruminococcus bicirculans') reveals two chromosomes and a selective capacity to utilize plant glucans.</title>
        <authorList>
            <consortium name="NISC Comparative Sequencing Program"/>
            <person name="Wegmann U."/>
            <person name="Louis P."/>
            <person name="Goesmann A."/>
            <person name="Henrissat B."/>
            <person name="Duncan S.H."/>
            <person name="Flint H.J."/>
        </authorList>
    </citation>
    <scope>NUCLEOTIDE SEQUENCE</scope>
    <source>
        <strain evidence="2">NBRC 107169</strain>
    </source>
</reference>
<evidence type="ECO:0000259" key="1">
    <source>
        <dbReference type="SMART" id="SM00849"/>
    </source>
</evidence>
<dbReference type="PANTHER" id="PTHR36839:SF1">
    <property type="entry name" value="METALLO-BETA-LACTAMASE FAMILY PROTEIN (AFU_ORTHOLOGUE AFUA_5G12770)"/>
    <property type="match status" value="1"/>
</dbReference>
<keyword evidence="3" id="KW-1185">Reference proteome</keyword>
<dbReference type="SUPFAM" id="SSF56281">
    <property type="entry name" value="Metallo-hydrolase/oxidoreductase"/>
    <property type="match status" value="1"/>
</dbReference>
<dbReference type="SMART" id="SM00849">
    <property type="entry name" value="Lactamase_B"/>
    <property type="match status" value="1"/>
</dbReference>
<proteinExistence type="predicted"/>
<dbReference type="InterPro" id="IPR001279">
    <property type="entry name" value="Metallo-B-lactamas"/>
</dbReference>
<protein>
    <submittedName>
        <fullName evidence="2">Hydrolase</fullName>
    </submittedName>
</protein>
<evidence type="ECO:0000313" key="2">
    <source>
        <dbReference type="EMBL" id="GLQ18912.1"/>
    </source>
</evidence>
<organism evidence="2 3">
    <name type="scientific">Maritalea porphyrae</name>
    <dbReference type="NCBI Taxonomy" id="880732"/>
    <lineage>
        <taxon>Bacteria</taxon>
        <taxon>Pseudomonadati</taxon>
        <taxon>Pseudomonadota</taxon>
        <taxon>Alphaproteobacteria</taxon>
        <taxon>Hyphomicrobiales</taxon>
        <taxon>Devosiaceae</taxon>
        <taxon>Maritalea</taxon>
    </lineage>
</organism>
<feature type="domain" description="Metallo-beta-lactamase" evidence="1">
    <location>
        <begin position="69"/>
        <end position="236"/>
    </location>
</feature>
<evidence type="ECO:0000313" key="3">
    <source>
        <dbReference type="Proteomes" id="UP001161405"/>
    </source>
</evidence>
<accession>A0ABQ5UUY8</accession>
<dbReference type="GO" id="GO:0016787">
    <property type="term" value="F:hydrolase activity"/>
    <property type="evidence" value="ECO:0007669"/>
    <property type="project" value="UniProtKB-KW"/>
</dbReference>
<dbReference type="Gene3D" id="3.60.15.10">
    <property type="entry name" value="Ribonuclease Z/Hydroxyacylglutathione hydrolase-like"/>
    <property type="match status" value="1"/>
</dbReference>
<reference evidence="2" key="2">
    <citation type="submission" date="2023-01" db="EMBL/GenBank/DDBJ databases">
        <title>Draft genome sequence of Maritalea porphyrae strain NBRC 107169.</title>
        <authorList>
            <person name="Sun Q."/>
            <person name="Mori K."/>
        </authorList>
    </citation>
    <scope>NUCLEOTIDE SEQUENCE</scope>
    <source>
        <strain evidence="2">NBRC 107169</strain>
    </source>
</reference>